<evidence type="ECO:0000313" key="1">
    <source>
        <dbReference type="EMBL" id="MBX38197.1"/>
    </source>
</evidence>
<dbReference type="AlphaFoldDB" id="A0A2P2N6S2"/>
<accession>A0A2P2N6S2</accession>
<reference evidence="1" key="1">
    <citation type="submission" date="2018-02" db="EMBL/GenBank/DDBJ databases">
        <title>Rhizophora mucronata_Transcriptome.</title>
        <authorList>
            <person name="Meera S.P."/>
            <person name="Sreeshan A."/>
            <person name="Augustine A."/>
        </authorList>
    </citation>
    <scope>NUCLEOTIDE SEQUENCE</scope>
    <source>
        <tissue evidence="1">Leaf</tissue>
    </source>
</reference>
<name>A0A2P2N6S2_RHIMU</name>
<protein>
    <submittedName>
        <fullName evidence="1">Uncharacterized protein</fullName>
    </submittedName>
</protein>
<organism evidence="1">
    <name type="scientific">Rhizophora mucronata</name>
    <name type="common">Asiatic mangrove</name>
    <dbReference type="NCBI Taxonomy" id="61149"/>
    <lineage>
        <taxon>Eukaryota</taxon>
        <taxon>Viridiplantae</taxon>
        <taxon>Streptophyta</taxon>
        <taxon>Embryophyta</taxon>
        <taxon>Tracheophyta</taxon>
        <taxon>Spermatophyta</taxon>
        <taxon>Magnoliopsida</taxon>
        <taxon>eudicotyledons</taxon>
        <taxon>Gunneridae</taxon>
        <taxon>Pentapetalae</taxon>
        <taxon>rosids</taxon>
        <taxon>fabids</taxon>
        <taxon>Malpighiales</taxon>
        <taxon>Rhizophoraceae</taxon>
        <taxon>Rhizophora</taxon>
    </lineage>
</organism>
<dbReference type="EMBL" id="GGEC01057713">
    <property type="protein sequence ID" value="MBX38197.1"/>
    <property type="molecule type" value="Transcribed_RNA"/>
</dbReference>
<sequence>MSYKQSLISIWAPPHQCWQEEVLGVKNTNFQYIDDDVHDAFTLRVDG</sequence>
<proteinExistence type="predicted"/>